<evidence type="ECO:0000256" key="2">
    <source>
        <dbReference type="SAM" id="SignalP"/>
    </source>
</evidence>
<dbReference type="EMBL" id="CP032125">
    <property type="protein sequence ID" value="AXX99162.1"/>
    <property type="molecule type" value="Genomic_DNA"/>
</dbReference>
<sequence>MRRLLLGLLLPLLLAACGAAEPKWAPDADVARVRYHHNGPPSITLFTVISNRTGSGAHAGLMINGSQRVLFDPAGTWWSPSIPERNDVHYGITPRVLSYYIDYHTRETYHTVMQTVEVSPEVAEMAIRAVEAHGAAPKAYCTKSITQVLRTLPGFESIKETFYPKKAMREFSQIPGVVEHTVYDDDEDDNSGLLKEQQKNRY</sequence>
<dbReference type="OrthoDB" id="7666390at2"/>
<dbReference type="RefSeq" id="WP_118943814.1">
    <property type="nucleotide sequence ID" value="NZ_CP032125.1"/>
</dbReference>
<evidence type="ECO:0000256" key="1">
    <source>
        <dbReference type="SAM" id="MobiDB-lite"/>
    </source>
</evidence>
<name>A0A347UJY4_9RHOB</name>
<protein>
    <recommendedName>
        <fullName evidence="5">Lipoprotein</fullName>
    </recommendedName>
</protein>
<dbReference type="Proteomes" id="UP000261704">
    <property type="component" value="Chromosome"/>
</dbReference>
<accession>A0A347UJY4</accession>
<dbReference type="KEGG" id="pamo:BAR1_15200"/>
<dbReference type="PROSITE" id="PS51257">
    <property type="entry name" value="PROKAR_LIPOPROTEIN"/>
    <property type="match status" value="1"/>
</dbReference>
<feature type="signal peptide" evidence="2">
    <location>
        <begin position="1"/>
        <end position="19"/>
    </location>
</feature>
<feature type="region of interest" description="Disordered" evidence="1">
    <location>
        <begin position="182"/>
        <end position="202"/>
    </location>
</feature>
<proteinExistence type="predicted"/>
<feature type="chain" id="PRO_5016782836" description="Lipoprotein" evidence="2">
    <location>
        <begin position="20"/>
        <end position="202"/>
    </location>
</feature>
<evidence type="ECO:0000313" key="4">
    <source>
        <dbReference type="Proteomes" id="UP000261704"/>
    </source>
</evidence>
<evidence type="ECO:0008006" key="5">
    <source>
        <dbReference type="Google" id="ProtNLM"/>
    </source>
</evidence>
<evidence type="ECO:0000313" key="3">
    <source>
        <dbReference type="EMBL" id="AXX99162.1"/>
    </source>
</evidence>
<dbReference type="AlphaFoldDB" id="A0A347UJY4"/>
<organism evidence="3 4">
    <name type="scientific">Profundibacter amoris</name>
    <dbReference type="NCBI Taxonomy" id="2171755"/>
    <lineage>
        <taxon>Bacteria</taxon>
        <taxon>Pseudomonadati</taxon>
        <taxon>Pseudomonadota</taxon>
        <taxon>Alphaproteobacteria</taxon>
        <taxon>Rhodobacterales</taxon>
        <taxon>Paracoccaceae</taxon>
        <taxon>Profundibacter</taxon>
    </lineage>
</organism>
<reference evidence="3 4" key="1">
    <citation type="submission" date="2018-09" db="EMBL/GenBank/DDBJ databases">
        <title>Profundibacter amoris BAR1 gen. nov., sp. nov., a new member of the Roseobacter clade isolated at Lokis Castle Vent Field on the Arctic Mid-Oceanic Ridge.</title>
        <authorList>
            <person name="Le Moine Bauer S."/>
            <person name="Sjoeberg A.G."/>
            <person name="L'Haridon S."/>
            <person name="Stokke R."/>
            <person name="Roalkvam I."/>
            <person name="Steen I.H."/>
            <person name="Dahle H."/>
        </authorList>
    </citation>
    <scope>NUCLEOTIDE SEQUENCE [LARGE SCALE GENOMIC DNA]</scope>
    <source>
        <strain evidence="3 4">BAR1</strain>
    </source>
</reference>
<keyword evidence="2" id="KW-0732">Signal</keyword>
<gene>
    <name evidence="3" type="ORF">BAR1_15200</name>
</gene>
<keyword evidence="4" id="KW-1185">Reference proteome</keyword>